<keyword evidence="3" id="KW-0862">Zinc</keyword>
<dbReference type="GO" id="GO:0004341">
    <property type="term" value="F:gluconolactonase activity"/>
    <property type="evidence" value="ECO:0007669"/>
    <property type="project" value="TreeGrafter"/>
</dbReference>
<dbReference type="Pfam" id="PF08450">
    <property type="entry name" value="SGL"/>
    <property type="match status" value="1"/>
</dbReference>
<reference evidence="4 5" key="1">
    <citation type="journal article" date="2015" name="Int. J. Syst. Evol. Microbiol.">
        <title>Youhaiella tibetensis gen. nov., sp. nov., isolated from subsurface sediment.</title>
        <authorList>
            <person name="Wang Y.X."/>
            <person name="Huang F.Q."/>
            <person name="Nogi Y."/>
            <person name="Pang S.J."/>
            <person name="Wang P.K."/>
            <person name="Lv J."/>
        </authorList>
    </citation>
    <scope>NUCLEOTIDE SEQUENCE [LARGE SCALE GENOMIC DNA]</scope>
    <source>
        <strain evidence="5">fig4</strain>
    </source>
</reference>
<comment type="cofactor">
    <cofactor evidence="3">
        <name>Zn(2+)</name>
        <dbReference type="ChEBI" id="CHEBI:29105"/>
    </cofactor>
    <text evidence="3">Binds 1 divalent metal cation per subunit.</text>
</comment>
<dbReference type="OrthoDB" id="2633250at2"/>
<dbReference type="Proteomes" id="UP000321062">
    <property type="component" value="Chromosome"/>
</dbReference>
<sequence>MSKDKAELFIDCRCELGEGPFWNRFNDRLYWFDILNNTLLSADASGEILERFTFDDRATAAAMIDANRLAVATAGALVELDLDLGTKRFIASLEADKVGNRPNDSRVHPAGGFWIGTMSRKGDDGPEMGAVYQYRDGQVELLFDRITIPNSICFSPDGRTAYFTDTPTKRILKRSIDPATGGPIGEWSLFAEVDRGFPDGSVVDSEGYLWNARWEGHCVVRHAPDGSIDRIVEVPTSRVTCPAFGGPDLKTLYITTAREHMSAEELAADVHAGGIFALDVDVPGLPEPLIKL</sequence>
<dbReference type="GO" id="GO:0005509">
    <property type="term" value="F:calcium ion binding"/>
    <property type="evidence" value="ECO:0007669"/>
    <property type="project" value="TreeGrafter"/>
</dbReference>
<name>A0A5B9DNE1_9HYPH</name>
<evidence type="ECO:0000313" key="5">
    <source>
        <dbReference type="Proteomes" id="UP000321062"/>
    </source>
</evidence>
<keyword evidence="3" id="KW-0479">Metal-binding</keyword>
<gene>
    <name evidence="4" type="ORF">FNA67_10125</name>
</gene>
<proteinExistence type="inferred from homology"/>
<dbReference type="InterPro" id="IPR011042">
    <property type="entry name" value="6-blade_b-propeller_TolB-like"/>
</dbReference>
<dbReference type="PANTHER" id="PTHR10907">
    <property type="entry name" value="REGUCALCIN"/>
    <property type="match status" value="1"/>
</dbReference>
<comment type="similarity">
    <text evidence="1">Belongs to the SMP-30/CGR1 family.</text>
</comment>
<dbReference type="InterPro" id="IPR005511">
    <property type="entry name" value="SMP-30"/>
</dbReference>
<feature type="binding site" evidence="3">
    <location>
        <position position="199"/>
    </location>
    <ligand>
        <name>a divalent metal cation</name>
        <dbReference type="ChEBI" id="CHEBI:60240"/>
    </ligand>
</feature>
<dbReference type="KEGG" id="yti:FNA67_10125"/>
<dbReference type="PRINTS" id="PR01790">
    <property type="entry name" value="SMP30FAMILY"/>
</dbReference>
<dbReference type="EMBL" id="CP041690">
    <property type="protein sequence ID" value="QEE20502.1"/>
    <property type="molecule type" value="Genomic_DNA"/>
</dbReference>
<dbReference type="InterPro" id="IPR013658">
    <property type="entry name" value="SGL"/>
</dbReference>
<evidence type="ECO:0000256" key="3">
    <source>
        <dbReference type="PIRSR" id="PIRSR605511-2"/>
    </source>
</evidence>
<feature type="binding site" evidence="3">
    <location>
        <position position="18"/>
    </location>
    <ligand>
        <name>a divalent metal cation</name>
        <dbReference type="ChEBI" id="CHEBI:60240"/>
    </ligand>
</feature>
<dbReference type="GO" id="GO:0019853">
    <property type="term" value="P:L-ascorbic acid biosynthetic process"/>
    <property type="evidence" value="ECO:0007669"/>
    <property type="project" value="TreeGrafter"/>
</dbReference>
<dbReference type="PANTHER" id="PTHR10907:SF47">
    <property type="entry name" value="REGUCALCIN"/>
    <property type="match status" value="1"/>
</dbReference>
<evidence type="ECO:0000256" key="2">
    <source>
        <dbReference type="PIRSR" id="PIRSR605511-1"/>
    </source>
</evidence>
<feature type="binding site" evidence="3">
    <location>
        <position position="101"/>
    </location>
    <ligand>
        <name>substrate</name>
    </ligand>
</feature>
<keyword evidence="5" id="KW-1185">Reference proteome</keyword>
<dbReference type="Gene3D" id="2.120.10.30">
    <property type="entry name" value="TolB, C-terminal domain"/>
    <property type="match status" value="1"/>
</dbReference>
<dbReference type="RefSeq" id="WP_147655949.1">
    <property type="nucleotide sequence ID" value="NZ_BMFM01000001.1"/>
</dbReference>
<dbReference type="AlphaFoldDB" id="A0A5B9DNE1"/>
<evidence type="ECO:0000313" key="4">
    <source>
        <dbReference type="EMBL" id="QEE20502.1"/>
    </source>
</evidence>
<accession>A0A5B9DNE1</accession>
<feature type="binding site" evidence="3">
    <location>
        <position position="150"/>
    </location>
    <ligand>
        <name>a divalent metal cation</name>
        <dbReference type="ChEBI" id="CHEBI:60240"/>
    </ligand>
</feature>
<feature type="binding site" evidence="3">
    <location>
        <position position="103"/>
    </location>
    <ligand>
        <name>substrate</name>
    </ligand>
</feature>
<evidence type="ECO:0000256" key="1">
    <source>
        <dbReference type="ARBA" id="ARBA00008853"/>
    </source>
</evidence>
<protein>
    <submittedName>
        <fullName evidence="4">SMP-30/gluconolactonase/LRE family protein</fullName>
    </submittedName>
</protein>
<dbReference type="SUPFAM" id="SSF63829">
    <property type="entry name" value="Calcium-dependent phosphotriesterase"/>
    <property type="match status" value="1"/>
</dbReference>
<organism evidence="4 5">
    <name type="scientific">Paradevosia tibetensis</name>
    <dbReference type="NCBI Taxonomy" id="1447062"/>
    <lineage>
        <taxon>Bacteria</taxon>
        <taxon>Pseudomonadati</taxon>
        <taxon>Pseudomonadota</taxon>
        <taxon>Alphaproteobacteria</taxon>
        <taxon>Hyphomicrobiales</taxon>
        <taxon>Devosiaceae</taxon>
        <taxon>Paradevosia</taxon>
    </lineage>
</organism>
<feature type="active site" description="Proton donor/acceptor" evidence="2">
    <location>
        <position position="199"/>
    </location>
</feature>